<dbReference type="EMBL" id="PKPP01001802">
    <property type="protein sequence ID" value="PWA79814.1"/>
    <property type="molecule type" value="Genomic_DNA"/>
</dbReference>
<gene>
    <name evidence="1" type="ORF">CTI12_AA201540</name>
</gene>
<dbReference type="InterPro" id="IPR000043">
    <property type="entry name" value="Adenosylhomocysteinase-like"/>
</dbReference>
<sequence>MIYFSNSSFTNQVIAQLELWNNKGTVKYKNNVYVLSRNLDEKVTALHLGRLGAKLTKDRSDYLNIPIEASHFQVSRLSNCSFTNQVIAQLELWNNKGTVKYKNNVYVLSRNLDEKVTALHLGRLGAKLTKDRSDYLNIPIEGPNKPTTYSY</sequence>
<dbReference type="InterPro" id="IPR042172">
    <property type="entry name" value="Adenosylhomocyst_ase-like_sf"/>
</dbReference>
<dbReference type="Pfam" id="PF05221">
    <property type="entry name" value="AdoHcyase"/>
    <property type="match status" value="2"/>
</dbReference>
<keyword evidence="2" id="KW-1185">Reference proteome</keyword>
<reference evidence="1 2" key="1">
    <citation type="journal article" date="2018" name="Mol. Plant">
        <title>The genome of Artemisia annua provides insight into the evolution of Asteraceae family and artemisinin biosynthesis.</title>
        <authorList>
            <person name="Shen Q."/>
            <person name="Zhang L."/>
            <person name="Liao Z."/>
            <person name="Wang S."/>
            <person name="Yan T."/>
            <person name="Shi P."/>
            <person name="Liu M."/>
            <person name="Fu X."/>
            <person name="Pan Q."/>
            <person name="Wang Y."/>
            <person name="Lv Z."/>
            <person name="Lu X."/>
            <person name="Zhang F."/>
            <person name="Jiang W."/>
            <person name="Ma Y."/>
            <person name="Chen M."/>
            <person name="Hao X."/>
            <person name="Li L."/>
            <person name="Tang Y."/>
            <person name="Lv G."/>
            <person name="Zhou Y."/>
            <person name="Sun X."/>
            <person name="Brodelius P.E."/>
            <person name="Rose J.K.C."/>
            <person name="Tang K."/>
        </authorList>
    </citation>
    <scope>NUCLEOTIDE SEQUENCE [LARGE SCALE GENOMIC DNA]</scope>
    <source>
        <strain evidence="2">cv. Huhao1</strain>
        <tissue evidence="1">Leaf</tissue>
    </source>
</reference>
<dbReference type="PANTHER" id="PTHR23420:SF29">
    <property type="entry name" value="ADENOSYLHOMOCYSTEINASE 1"/>
    <property type="match status" value="1"/>
</dbReference>
<dbReference type="GO" id="GO:0004013">
    <property type="term" value="F:adenosylhomocysteinase activity"/>
    <property type="evidence" value="ECO:0007669"/>
    <property type="project" value="TreeGrafter"/>
</dbReference>
<dbReference type="OrthoDB" id="1722229at2759"/>
<dbReference type="Gene3D" id="3.40.50.1480">
    <property type="entry name" value="Adenosylhomocysteinase-like"/>
    <property type="match status" value="2"/>
</dbReference>
<dbReference type="GO" id="GO:0033353">
    <property type="term" value="P:S-adenosylmethionine cycle"/>
    <property type="evidence" value="ECO:0007669"/>
    <property type="project" value="TreeGrafter"/>
</dbReference>
<keyword evidence="1" id="KW-0378">Hydrolase</keyword>
<organism evidence="1 2">
    <name type="scientific">Artemisia annua</name>
    <name type="common">Sweet wormwood</name>
    <dbReference type="NCBI Taxonomy" id="35608"/>
    <lineage>
        <taxon>Eukaryota</taxon>
        <taxon>Viridiplantae</taxon>
        <taxon>Streptophyta</taxon>
        <taxon>Embryophyta</taxon>
        <taxon>Tracheophyta</taxon>
        <taxon>Spermatophyta</taxon>
        <taxon>Magnoliopsida</taxon>
        <taxon>eudicotyledons</taxon>
        <taxon>Gunneridae</taxon>
        <taxon>Pentapetalae</taxon>
        <taxon>asterids</taxon>
        <taxon>campanulids</taxon>
        <taxon>Asterales</taxon>
        <taxon>Asteraceae</taxon>
        <taxon>Asteroideae</taxon>
        <taxon>Anthemideae</taxon>
        <taxon>Artemisiinae</taxon>
        <taxon>Artemisia</taxon>
    </lineage>
</organism>
<name>A0A2U1P226_ARTAN</name>
<proteinExistence type="predicted"/>
<dbReference type="STRING" id="35608.A0A2U1P226"/>
<dbReference type="GO" id="GO:0005829">
    <property type="term" value="C:cytosol"/>
    <property type="evidence" value="ECO:0007669"/>
    <property type="project" value="TreeGrafter"/>
</dbReference>
<evidence type="ECO:0000313" key="1">
    <source>
        <dbReference type="EMBL" id="PWA79814.1"/>
    </source>
</evidence>
<dbReference type="PANTHER" id="PTHR23420">
    <property type="entry name" value="ADENOSYLHOMOCYSTEINASE"/>
    <property type="match status" value="1"/>
</dbReference>
<dbReference type="SUPFAM" id="SSF52283">
    <property type="entry name" value="Formate/glycerate dehydrogenase catalytic domain-like"/>
    <property type="match status" value="2"/>
</dbReference>
<dbReference type="Proteomes" id="UP000245207">
    <property type="component" value="Unassembled WGS sequence"/>
</dbReference>
<dbReference type="AlphaFoldDB" id="A0A2U1P226"/>
<protein>
    <submittedName>
        <fullName evidence="1">S-adenosyl-L-homocysteine hydrolase</fullName>
    </submittedName>
</protein>
<evidence type="ECO:0000313" key="2">
    <source>
        <dbReference type="Proteomes" id="UP000245207"/>
    </source>
</evidence>
<comment type="caution">
    <text evidence="1">The sequence shown here is derived from an EMBL/GenBank/DDBJ whole genome shotgun (WGS) entry which is preliminary data.</text>
</comment>
<accession>A0A2U1P226</accession>